<feature type="transmembrane region" description="Helical" evidence="1">
    <location>
        <begin position="129"/>
        <end position="146"/>
    </location>
</feature>
<keyword evidence="1" id="KW-0472">Membrane</keyword>
<dbReference type="AlphaFoldDB" id="A0A285CRV7"/>
<keyword evidence="3" id="KW-1185">Reference proteome</keyword>
<feature type="transmembrane region" description="Helical" evidence="1">
    <location>
        <begin position="28"/>
        <end position="48"/>
    </location>
</feature>
<gene>
    <name evidence="2" type="ORF">SAMN05877753_10442</name>
</gene>
<feature type="transmembrane region" description="Helical" evidence="1">
    <location>
        <begin position="60"/>
        <end position="86"/>
    </location>
</feature>
<keyword evidence="1" id="KW-0812">Transmembrane</keyword>
<proteinExistence type="predicted"/>
<keyword evidence="1" id="KW-1133">Transmembrane helix</keyword>
<name>A0A285CRV7_9BACI</name>
<feature type="transmembrane region" description="Helical" evidence="1">
    <location>
        <begin position="92"/>
        <end position="117"/>
    </location>
</feature>
<dbReference type="OrthoDB" id="2626715at2"/>
<accession>A0A285CRV7</accession>
<dbReference type="EMBL" id="OAOP01000004">
    <property type="protein sequence ID" value="SNX70320.1"/>
    <property type="molecule type" value="Genomic_DNA"/>
</dbReference>
<dbReference type="Proteomes" id="UP000219546">
    <property type="component" value="Unassembled WGS sequence"/>
</dbReference>
<evidence type="ECO:0000313" key="2">
    <source>
        <dbReference type="EMBL" id="SNX70320.1"/>
    </source>
</evidence>
<evidence type="ECO:0000313" key="3">
    <source>
        <dbReference type="Proteomes" id="UP000219546"/>
    </source>
</evidence>
<sequence length="157" mass="18501">MEFLVFFFISWLVISSLAVIKKKMNLVEGTFIFLIILILSINFSWIVIDELKLITVTKKALPYTAYLLHRSVIIPNLILLFLNLLIRSETLIMKTILFIFSTFLLVAVSFISTILNVTEFKNWTFWYETIYYLALNLIAMLSYRFINKTSRDEVHDQ</sequence>
<reference evidence="2 3" key="1">
    <citation type="submission" date="2017-08" db="EMBL/GenBank/DDBJ databases">
        <authorList>
            <person name="de Groot N.N."/>
        </authorList>
    </citation>
    <scope>NUCLEOTIDE SEQUENCE [LARGE SCALE GENOMIC DNA]</scope>
    <source>
        <strain evidence="2 3">JC228</strain>
    </source>
</reference>
<evidence type="ECO:0000256" key="1">
    <source>
        <dbReference type="SAM" id="Phobius"/>
    </source>
</evidence>
<protein>
    <submittedName>
        <fullName evidence="2">Uncharacterized protein</fullName>
    </submittedName>
</protein>
<organism evidence="2 3">
    <name type="scientific">Bacillus oleivorans</name>
    <dbReference type="NCBI Taxonomy" id="1448271"/>
    <lineage>
        <taxon>Bacteria</taxon>
        <taxon>Bacillati</taxon>
        <taxon>Bacillota</taxon>
        <taxon>Bacilli</taxon>
        <taxon>Bacillales</taxon>
        <taxon>Bacillaceae</taxon>
        <taxon>Bacillus</taxon>
    </lineage>
</organism>